<reference evidence="2" key="1">
    <citation type="journal article" date="2023" name="Front. Plant Sci.">
        <title>Chromosomal-level genome assembly of Melastoma candidum provides insights into trichome evolution.</title>
        <authorList>
            <person name="Zhong Y."/>
            <person name="Wu W."/>
            <person name="Sun C."/>
            <person name="Zou P."/>
            <person name="Liu Y."/>
            <person name="Dai S."/>
            <person name="Zhou R."/>
        </authorList>
    </citation>
    <scope>NUCLEOTIDE SEQUENCE [LARGE SCALE GENOMIC DNA]</scope>
</reference>
<proteinExistence type="predicted"/>
<dbReference type="EMBL" id="CM042881">
    <property type="protein sequence ID" value="KAI4385099.1"/>
    <property type="molecule type" value="Genomic_DNA"/>
</dbReference>
<evidence type="ECO:0000313" key="1">
    <source>
        <dbReference type="EMBL" id="KAI4385099.1"/>
    </source>
</evidence>
<evidence type="ECO:0000313" key="2">
    <source>
        <dbReference type="Proteomes" id="UP001057402"/>
    </source>
</evidence>
<comment type="caution">
    <text evidence="1">The sequence shown here is derived from an EMBL/GenBank/DDBJ whole genome shotgun (WGS) entry which is preliminary data.</text>
</comment>
<organism evidence="1 2">
    <name type="scientific">Melastoma candidum</name>
    <dbReference type="NCBI Taxonomy" id="119954"/>
    <lineage>
        <taxon>Eukaryota</taxon>
        <taxon>Viridiplantae</taxon>
        <taxon>Streptophyta</taxon>
        <taxon>Embryophyta</taxon>
        <taxon>Tracheophyta</taxon>
        <taxon>Spermatophyta</taxon>
        <taxon>Magnoliopsida</taxon>
        <taxon>eudicotyledons</taxon>
        <taxon>Gunneridae</taxon>
        <taxon>Pentapetalae</taxon>
        <taxon>rosids</taxon>
        <taxon>malvids</taxon>
        <taxon>Myrtales</taxon>
        <taxon>Melastomataceae</taxon>
        <taxon>Melastomatoideae</taxon>
        <taxon>Melastomateae</taxon>
        <taxon>Melastoma</taxon>
    </lineage>
</organism>
<dbReference type="Proteomes" id="UP001057402">
    <property type="component" value="Chromosome 2"/>
</dbReference>
<name>A0ACB9S5I5_9MYRT</name>
<sequence>MIQELLGTPTLIGAERKILPFNGGIILEGTPNPPLHPNLPSPWATPSSATSSLGSGFGVGVGVGGVADAPPLVKNHSNSSSKSNNSSNGCNGGLRCPRCDSSNTKFCYYNNYNITQPRHFCKTCHRYWTKGGALRNEPIGGGCRKSRPSTSSSSPTSSTSSKSGGSKFKTLVSELGRPGLIPGFDNENIIPPPPIPVFWASGPHNSHILSLLKGSQSPNPNYGDPQPAPAFLPFKEETTLLGGFPIPESAISPPSGANGRSLGGEPVGHHHSYHLQQQNCVFTGMQSLFQRPEPPTGNNYYPESNSNSIAPAVQCNRADNDTQSRSTMILESVPAYRTGVLEAGFLLVRSPDN</sequence>
<accession>A0ACB9S5I5</accession>
<protein>
    <submittedName>
        <fullName evidence="1">Uncharacterized protein</fullName>
    </submittedName>
</protein>
<keyword evidence="2" id="KW-1185">Reference proteome</keyword>
<gene>
    <name evidence="1" type="ORF">MLD38_003160</name>
</gene>